<dbReference type="RefSeq" id="XP_033377051.1">
    <property type="nucleotide sequence ID" value="XM_033529700.1"/>
</dbReference>
<evidence type="ECO:0000256" key="3">
    <source>
        <dbReference type="PROSITE-ProRule" id="PRU00023"/>
    </source>
</evidence>
<dbReference type="AlphaFoldDB" id="A0A6A5X727"/>
<dbReference type="SMART" id="SM00248">
    <property type="entry name" value="ANK"/>
    <property type="match status" value="5"/>
</dbReference>
<dbReference type="PROSITE" id="PS50088">
    <property type="entry name" value="ANK_REPEAT"/>
    <property type="match status" value="3"/>
</dbReference>
<name>A0A6A5X727_9PLEO</name>
<keyword evidence="5" id="KW-1185">Reference proteome</keyword>
<evidence type="ECO:0000313" key="4">
    <source>
        <dbReference type="EMBL" id="KAF2008712.1"/>
    </source>
</evidence>
<dbReference type="PANTHER" id="PTHR24198:SF165">
    <property type="entry name" value="ANKYRIN REPEAT-CONTAINING PROTEIN-RELATED"/>
    <property type="match status" value="1"/>
</dbReference>
<dbReference type="InterPro" id="IPR002110">
    <property type="entry name" value="Ankyrin_rpt"/>
</dbReference>
<feature type="repeat" description="ANK" evidence="3">
    <location>
        <begin position="229"/>
        <end position="261"/>
    </location>
</feature>
<accession>A0A6A5X727</accession>
<keyword evidence="2 3" id="KW-0040">ANK repeat</keyword>
<dbReference type="Gene3D" id="1.25.40.20">
    <property type="entry name" value="Ankyrin repeat-containing domain"/>
    <property type="match status" value="2"/>
</dbReference>
<protein>
    <submittedName>
        <fullName evidence="4">Ankyrin</fullName>
    </submittedName>
</protein>
<dbReference type="GeneID" id="54287097"/>
<feature type="repeat" description="ANK" evidence="3">
    <location>
        <begin position="161"/>
        <end position="187"/>
    </location>
</feature>
<evidence type="ECO:0000313" key="5">
    <source>
        <dbReference type="Proteomes" id="UP000799778"/>
    </source>
</evidence>
<dbReference type="SUPFAM" id="SSF48403">
    <property type="entry name" value="Ankyrin repeat"/>
    <property type="match status" value="1"/>
</dbReference>
<sequence>MTMPQLTMADLKEFPSLYASPREVGDVLVGEDAAHLLIQASSSGNAADLQSLLLEPQWIKTILDEPHCIYYESRPSQGPNDAREVTARRMSNLERALTVATQNGQAAVVSTLLAFATRQGIDASDFITRPIINKVIIAGHAAVFKALASADPTIINFPMGHGTLPLYEAVRRRQPDLVAVLLGLGADPLHSVEQSKRLGSYNSSLLSLAAMAEGLRMTEMLLQHGTPLAHTGALHTAAHYGHIDTMRLLIQHGADVNEVLSNWRSWTPMHFAAFKGQVDAMKLLEHYGARSDLKDVDRKTPAQLLEERSTA</sequence>
<dbReference type="Pfam" id="PF13637">
    <property type="entry name" value="Ank_4"/>
    <property type="match status" value="1"/>
</dbReference>
<dbReference type="Proteomes" id="UP000799778">
    <property type="component" value="Unassembled WGS sequence"/>
</dbReference>
<dbReference type="PANTHER" id="PTHR24198">
    <property type="entry name" value="ANKYRIN REPEAT AND PROTEIN KINASE DOMAIN-CONTAINING PROTEIN"/>
    <property type="match status" value="1"/>
</dbReference>
<keyword evidence="1" id="KW-0677">Repeat</keyword>
<feature type="repeat" description="ANK" evidence="3">
    <location>
        <begin position="264"/>
        <end position="296"/>
    </location>
</feature>
<dbReference type="EMBL" id="ML978082">
    <property type="protein sequence ID" value="KAF2008712.1"/>
    <property type="molecule type" value="Genomic_DNA"/>
</dbReference>
<organism evidence="4 5">
    <name type="scientific">Aaosphaeria arxii CBS 175.79</name>
    <dbReference type="NCBI Taxonomy" id="1450172"/>
    <lineage>
        <taxon>Eukaryota</taxon>
        <taxon>Fungi</taxon>
        <taxon>Dikarya</taxon>
        <taxon>Ascomycota</taxon>
        <taxon>Pezizomycotina</taxon>
        <taxon>Dothideomycetes</taxon>
        <taxon>Pleosporomycetidae</taxon>
        <taxon>Pleosporales</taxon>
        <taxon>Pleosporales incertae sedis</taxon>
        <taxon>Aaosphaeria</taxon>
    </lineage>
</organism>
<dbReference type="PROSITE" id="PS50297">
    <property type="entry name" value="ANK_REP_REGION"/>
    <property type="match status" value="3"/>
</dbReference>
<dbReference type="InterPro" id="IPR036770">
    <property type="entry name" value="Ankyrin_rpt-contain_sf"/>
</dbReference>
<dbReference type="OrthoDB" id="5369447at2759"/>
<reference evidence="4" key="1">
    <citation type="journal article" date="2020" name="Stud. Mycol.">
        <title>101 Dothideomycetes genomes: a test case for predicting lifestyles and emergence of pathogens.</title>
        <authorList>
            <person name="Haridas S."/>
            <person name="Albert R."/>
            <person name="Binder M."/>
            <person name="Bloem J."/>
            <person name="Labutti K."/>
            <person name="Salamov A."/>
            <person name="Andreopoulos B."/>
            <person name="Baker S."/>
            <person name="Barry K."/>
            <person name="Bills G."/>
            <person name="Bluhm B."/>
            <person name="Cannon C."/>
            <person name="Castanera R."/>
            <person name="Culley D."/>
            <person name="Daum C."/>
            <person name="Ezra D."/>
            <person name="Gonzalez J."/>
            <person name="Henrissat B."/>
            <person name="Kuo A."/>
            <person name="Liang C."/>
            <person name="Lipzen A."/>
            <person name="Lutzoni F."/>
            <person name="Magnuson J."/>
            <person name="Mondo S."/>
            <person name="Nolan M."/>
            <person name="Ohm R."/>
            <person name="Pangilinan J."/>
            <person name="Park H.-J."/>
            <person name="Ramirez L."/>
            <person name="Alfaro M."/>
            <person name="Sun H."/>
            <person name="Tritt A."/>
            <person name="Yoshinaga Y."/>
            <person name="Zwiers L.-H."/>
            <person name="Turgeon B."/>
            <person name="Goodwin S."/>
            <person name="Spatafora J."/>
            <person name="Crous P."/>
            <person name="Grigoriev I."/>
        </authorList>
    </citation>
    <scope>NUCLEOTIDE SEQUENCE</scope>
    <source>
        <strain evidence="4">CBS 175.79</strain>
    </source>
</reference>
<evidence type="ECO:0000256" key="1">
    <source>
        <dbReference type="ARBA" id="ARBA00022737"/>
    </source>
</evidence>
<evidence type="ECO:0000256" key="2">
    <source>
        <dbReference type="ARBA" id="ARBA00023043"/>
    </source>
</evidence>
<gene>
    <name evidence="4" type="ORF">BU24DRAFT_429282</name>
</gene>
<proteinExistence type="predicted"/>